<reference evidence="1" key="2">
    <citation type="journal article" date="2015" name="Genome Announc.">
        <title>Draft Genome Sequence of Filamentous Marine Cyanobacterium Lyngbya confervoides Strain BDU141951.</title>
        <authorList>
            <person name="Chandrababunaidu M.M."/>
            <person name="Sen D."/>
            <person name="Tripathy S."/>
        </authorList>
    </citation>
    <scope>NUCLEOTIDE SEQUENCE</scope>
    <source>
        <strain evidence="1">BDU141951</strain>
    </source>
</reference>
<protein>
    <submittedName>
        <fullName evidence="1">Uncharacterized protein</fullName>
    </submittedName>
</protein>
<dbReference type="AlphaFoldDB" id="A0A0C1Y3J4"/>
<gene>
    <name evidence="1" type="ORF">QQ91_011900</name>
</gene>
<sequence>MSPLAPRLSETELSQRILEMARTGVYRESIFETFRSLATKRQIRQAIAQAKQFGLYSVRDLRDEELGTYYQVDPAKYDSFQAALKAAVPMPAGDDLAAQMLAATQAIRAMVAIAGSVTFILFIAGGLCLLTGHLQSGRFAWVSAASVGGIWLLQQRWAKEYRR</sequence>
<comment type="caution">
    <text evidence="1">The sequence shown here is derived from an EMBL/GenBank/DDBJ whole genome shotgun (WGS) entry which is preliminary data.</text>
</comment>
<reference evidence="1" key="3">
    <citation type="submission" date="2020-02" db="EMBL/GenBank/DDBJ databases">
        <authorList>
            <person name="Sarangi A.N."/>
            <person name="Ghosh S."/>
            <person name="Mukherjee M."/>
            <person name="Tripathy S."/>
        </authorList>
    </citation>
    <scope>NUCLEOTIDE SEQUENCE</scope>
    <source>
        <strain evidence="1">BDU141951</strain>
    </source>
</reference>
<dbReference type="EMBL" id="JTHE02000003">
    <property type="protein sequence ID" value="NEV67818.1"/>
    <property type="molecule type" value="Genomic_DNA"/>
</dbReference>
<reference evidence="1" key="1">
    <citation type="submission" date="2014-11" db="EMBL/GenBank/DDBJ databases">
        <authorList>
            <person name="Malar M.C."/>
            <person name="Sen D."/>
            <person name="Tripathy S."/>
        </authorList>
    </citation>
    <scope>NUCLEOTIDE SEQUENCE</scope>
    <source>
        <strain evidence="1">BDU141951</strain>
    </source>
</reference>
<evidence type="ECO:0000313" key="1">
    <source>
        <dbReference type="EMBL" id="NEV67818.1"/>
    </source>
</evidence>
<organism evidence="1">
    <name type="scientific">Lyngbya confervoides BDU141951</name>
    <dbReference type="NCBI Taxonomy" id="1574623"/>
    <lineage>
        <taxon>Bacteria</taxon>
        <taxon>Bacillati</taxon>
        <taxon>Cyanobacteriota</taxon>
        <taxon>Cyanophyceae</taxon>
        <taxon>Oscillatoriophycideae</taxon>
        <taxon>Oscillatoriales</taxon>
        <taxon>Microcoleaceae</taxon>
        <taxon>Lyngbya</taxon>
    </lineage>
</organism>
<proteinExistence type="predicted"/>
<name>A0A0C1Y3J4_9CYAN</name>
<accession>A0A0C1Y3J4</accession>